<dbReference type="InterPro" id="IPR002716">
    <property type="entry name" value="PIN_dom"/>
</dbReference>
<dbReference type="PANTHER" id="PTHR33653:SF1">
    <property type="entry name" value="RIBONUCLEASE VAPC2"/>
    <property type="match status" value="1"/>
</dbReference>
<dbReference type="EC" id="3.1.-.-" evidence="8"/>
<reference evidence="10" key="1">
    <citation type="journal article" date="2005" name="Environ. Microbiol.">
        <title>Genetic and functional properties of uncultivated thermophilic crenarchaeotes from a subsurface gold mine as revealed by analysis of genome fragments.</title>
        <authorList>
            <person name="Nunoura T."/>
            <person name="Hirayama H."/>
            <person name="Takami H."/>
            <person name="Oida H."/>
            <person name="Nishi S."/>
            <person name="Shimamura S."/>
            <person name="Suzuki Y."/>
            <person name="Inagaki F."/>
            <person name="Takai K."/>
            <person name="Nealson K.H."/>
            <person name="Horikoshi K."/>
        </authorList>
    </citation>
    <scope>NUCLEOTIDE SEQUENCE</scope>
</reference>
<evidence type="ECO:0000256" key="7">
    <source>
        <dbReference type="ARBA" id="ARBA00038093"/>
    </source>
</evidence>
<keyword evidence="5 8" id="KW-0378">Hydrolase</keyword>
<evidence type="ECO:0000256" key="4">
    <source>
        <dbReference type="ARBA" id="ARBA00022723"/>
    </source>
</evidence>
<keyword evidence="2 8" id="KW-1277">Toxin-antitoxin system</keyword>
<evidence type="ECO:0000256" key="6">
    <source>
        <dbReference type="ARBA" id="ARBA00022842"/>
    </source>
</evidence>
<feature type="domain" description="PIN" evidence="9">
    <location>
        <begin position="6"/>
        <end position="123"/>
    </location>
</feature>
<evidence type="ECO:0000256" key="8">
    <source>
        <dbReference type="HAMAP-Rule" id="MF_00265"/>
    </source>
</evidence>
<keyword evidence="6 8" id="KW-0460">Magnesium</keyword>
<dbReference type="GO" id="GO:0016787">
    <property type="term" value="F:hydrolase activity"/>
    <property type="evidence" value="ECO:0007669"/>
    <property type="project" value="UniProtKB-KW"/>
</dbReference>
<dbReference type="PANTHER" id="PTHR33653">
    <property type="entry name" value="RIBONUCLEASE VAPC2"/>
    <property type="match status" value="1"/>
</dbReference>
<keyword evidence="3 8" id="KW-0540">Nuclease</keyword>
<comment type="cofactor">
    <cofactor evidence="1 8">
        <name>Mg(2+)</name>
        <dbReference type="ChEBI" id="CHEBI:18420"/>
    </cofactor>
</comment>
<evidence type="ECO:0000256" key="5">
    <source>
        <dbReference type="ARBA" id="ARBA00022801"/>
    </source>
</evidence>
<name>H5SRE0_ACEAU</name>
<reference evidence="10" key="2">
    <citation type="journal article" date="2012" name="PLoS ONE">
        <title>A Deeply Branching Thermophilic Bacterium with an Ancient Acetyl-CoA Pathway Dominates a Subsurface Ecosystem.</title>
        <authorList>
            <person name="Takami H."/>
            <person name="Noguchi H."/>
            <person name="Takaki Y."/>
            <person name="Uchiyama I."/>
            <person name="Toyoda A."/>
            <person name="Nishi S."/>
            <person name="Chee G.-J."/>
            <person name="Arai W."/>
            <person name="Nunoura T."/>
            <person name="Itoh T."/>
            <person name="Hattori M."/>
            <person name="Takai K."/>
        </authorList>
    </citation>
    <scope>NUCLEOTIDE SEQUENCE</scope>
</reference>
<dbReference type="Gene3D" id="3.40.50.1010">
    <property type="entry name" value="5'-nuclease"/>
    <property type="match status" value="1"/>
</dbReference>
<gene>
    <name evidence="8" type="primary">vapC</name>
    <name evidence="10" type="ORF">HGMM_OP2C205</name>
</gene>
<evidence type="ECO:0000313" key="10">
    <source>
        <dbReference type="EMBL" id="BAL58657.1"/>
    </source>
</evidence>
<sequence length="130" mass="14487">MSGVKIALDTNIAIAVLNDAQGAGEWVRRFQEIYLPVPVVGELIFGALNSQRPQENLARVQELIIRCIVLETKASTASLYAHIRLQLKHKGKPIPENDLWIAALCLEHNIPLATEDAHFLEVQGLSVERR</sequence>
<accession>H5SRE0</accession>
<dbReference type="GO" id="GO:0090729">
    <property type="term" value="F:toxin activity"/>
    <property type="evidence" value="ECO:0007669"/>
    <property type="project" value="UniProtKB-KW"/>
</dbReference>
<feature type="binding site" evidence="8">
    <location>
        <position position="98"/>
    </location>
    <ligand>
        <name>Mg(2+)</name>
        <dbReference type="ChEBI" id="CHEBI:18420"/>
    </ligand>
</feature>
<proteinExistence type="inferred from homology"/>
<dbReference type="GO" id="GO:0000287">
    <property type="term" value="F:magnesium ion binding"/>
    <property type="evidence" value="ECO:0007669"/>
    <property type="project" value="UniProtKB-UniRule"/>
</dbReference>
<evidence type="ECO:0000256" key="3">
    <source>
        <dbReference type="ARBA" id="ARBA00022722"/>
    </source>
</evidence>
<dbReference type="InterPro" id="IPR022907">
    <property type="entry name" value="VapC_family"/>
</dbReference>
<dbReference type="InterPro" id="IPR029060">
    <property type="entry name" value="PIN-like_dom_sf"/>
</dbReference>
<dbReference type="Pfam" id="PF01850">
    <property type="entry name" value="PIN"/>
    <property type="match status" value="1"/>
</dbReference>
<evidence type="ECO:0000259" key="9">
    <source>
        <dbReference type="Pfam" id="PF01850"/>
    </source>
</evidence>
<dbReference type="InterPro" id="IPR050556">
    <property type="entry name" value="Type_II_TA_system_RNase"/>
</dbReference>
<organism evidence="10">
    <name type="scientific">Acetithermum autotrophicum</name>
    <dbReference type="NCBI Taxonomy" id="1446466"/>
    <lineage>
        <taxon>Bacteria</taxon>
        <taxon>Candidatus Bipolaricaulota</taxon>
        <taxon>Candidatus Acetithermum</taxon>
    </lineage>
</organism>
<keyword evidence="4 8" id="KW-0479">Metal-binding</keyword>
<dbReference type="AlphaFoldDB" id="H5SRE0"/>
<dbReference type="EMBL" id="AP011801">
    <property type="protein sequence ID" value="BAL58657.1"/>
    <property type="molecule type" value="Genomic_DNA"/>
</dbReference>
<keyword evidence="8" id="KW-0800">Toxin</keyword>
<dbReference type="SUPFAM" id="SSF88723">
    <property type="entry name" value="PIN domain-like"/>
    <property type="match status" value="1"/>
</dbReference>
<feature type="binding site" evidence="8">
    <location>
        <position position="9"/>
    </location>
    <ligand>
        <name>Mg(2+)</name>
        <dbReference type="ChEBI" id="CHEBI:18420"/>
    </ligand>
</feature>
<evidence type="ECO:0000256" key="2">
    <source>
        <dbReference type="ARBA" id="ARBA00022649"/>
    </source>
</evidence>
<protein>
    <recommendedName>
        <fullName evidence="8">Ribonuclease VapC</fullName>
        <shortName evidence="8">RNase VapC</shortName>
        <ecNumber evidence="8">3.1.-.-</ecNumber>
    </recommendedName>
    <alternativeName>
        <fullName evidence="8">Toxin VapC</fullName>
    </alternativeName>
</protein>
<dbReference type="CDD" id="cd18753">
    <property type="entry name" value="PIN_VapC4-5_FitB-like"/>
    <property type="match status" value="1"/>
</dbReference>
<dbReference type="HAMAP" id="MF_00265">
    <property type="entry name" value="VapC_Nob1"/>
    <property type="match status" value="1"/>
</dbReference>
<comment type="similarity">
    <text evidence="7 8">Belongs to the PINc/VapC protein family.</text>
</comment>
<comment type="function">
    <text evidence="8">Toxic component of a toxin-antitoxin (TA) system. An RNase.</text>
</comment>
<evidence type="ECO:0000256" key="1">
    <source>
        <dbReference type="ARBA" id="ARBA00001946"/>
    </source>
</evidence>
<dbReference type="GO" id="GO:0004540">
    <property type="term" value="F:RNA nuclease activity"/>
    <property type="evidence" value="ECO:0007669"/>
    <property type="project" value="InterPro"/>
</dbReference>